<evidence type="ECO:0008006" key="3">
    <source>
        <dbReference type="Google" id="ProtNLM"/>
    </source>
</evidence>
<name>A0A5J4R6B0_9EUKA</name>
<dbReference type="OrthoDB" id="10693315at2759"/>
<dbReference type="GO" id="GO:0030286">
    <property type="term" value="C:dynein complex"/>
    <property type="evidence" value="ECO:0007669"/>
    <property type="project" value="InterPro"/>
</dbReference>
<dbReference type="GO" id="GO:0007018">
    <property type="term" value="P:microtubule-based movement"/>
    <property type="evidence" value="ECO:0007669"/>
    <property type="project" value="InterPro"/>
</dbReference>
<comment type="caution">
    <text evidence="1">The sequence shown here is derived from an EMBL/GenBank/DDBJ whole genome shotgun (WGS) entry which is preliminary data.</text>
</comment>
<protein>
    <recommendedName>
        <fullName evidence="3">Dynein heavy chain</fullName>
    </recommendedName>
</protein>
<dbReference type="GO" id="GO:0051959">
    <property type="term" value="F:dynein light intermediate chain binding"/>
    <property type="evidence" value="ECO:0007669"/>
    <property type="project" value="InterPro"/>
</dbReference>
<dbReference type="PANTHER" id="PTHR45703">
    <property type="entry name" value="DYNEIN HEAVY CHAIN"/>
    <property type="match status" value="1"/>
</dbReference>
<dbReference type="EMBL" id="SNRW01043139">
    <property type="protein sequence ID" value="KAA6329165.1"/>
    <property type="molecule type" value="Genomic_DNA"/>
</dbReference>
<dbReference type="Proteomes" id="UP000324800">
    <property type="component" value="Unassembled WGS sequence"/>
</dbReference>
<gene>
    <name evidence="1" type="ORF">EZS28_053635</name>
</gene>
<sequence length="234" mass="26035">TYLLDPAIRFLRPKVSDQQQFGGNKTGEHLSEIICIIETNELLQSVRWNRIRRTDLKRMALWTGDIGKMNVASTAGILMLDARPLKNNLASIPATCSDQIKEHLHKLLGEISDNATRQFRQLTKQMQQLPRGLAEYCEFVALLGTMGDAHEKLQSEVNALDELKELSEQQGVKLATEEIDADAVASGVASVTREAGILTNKDAEDRVARRLKLEIDDFKPAVPIISALCVKAMQ</sequence>
<proteinExistence type="predicted"/>
<dbReference type="InterPro" id="IPR026983">
    <property type="entry name" value="DHC"/>
</dbReference>
<dbReference type="AlphaFoldDB" id="A0A5J4R6B0"/>
<evidence type="ECO:0000313" key="2">
    <source>
        <dbReference type="Proteomes" id="UP000324800"/>
    </source>
</evidence>
<evidence type="ECO:0000313" key="1">
    <source>
        <dbReference type="EMBL" id="KAA6329165.1"/>
    </source>
</evidence>
<feature type="non-terminal residue" evidence="1">
    <location>
        <position position="1"/>
    </location>
</feature>
<accession>A0A5J4R6B0</accession>
<organism evidence="1 2">
    <name type="scientific">Streblomastix strix</name>
    <dbReference type="NCBI Taxonomy" id="222440"/>
    <lineage>
        <taxon>Eukaryota</taxon>
        <taxon>Metamonada</taxon>
        <taxon>Preaxostyla</taxon>
        <taxon>Oxymonadida</taxon>
        <taxon>Streblomastigidae</taxon>
        <taxon>Streblomastix</taxon>
    </lineage>
</organism>
<reference evidence="1 2" key="1">
    <citation type="submission" date="2019-03" db="EMBL/GenBank/DDBJ databases">
        <title>Single cell metagenomics reveals metabolic interactions within the superorganism composed of flagellate Streblomastix strix and complex community of Bacteroidetes bacteria on its surface.</title>
        <authorList>
            <person name="Treitli S.C."/>
            <person name="Kolisko M."/>
            <person name="Husnik F."/>
            <person name="Keeling P."/>
            <person name="Hampl V."/>
        </authorList>
    </citation>
    <scope>NUCLEOTIDE SEQUENCE [LARGE SCALE GENOMIC DNA]</scope>
    <source>
        <strain evidence="1">ST1C</strain>
    </source>
</reference>
<dbReference type="GO" id="GO:0045505">
    <property type="term" value="F:dynein intermediate chain binding"/>
    <property type="evidence" value="ECO:0007669"/>
    <property type="project" value="InterPro"/>
</dbReference>
<feature type="non-terminal residue" evidence="1">
    <location>
        <position position="234"/>
    </location>
</feature>